<name>A0A6B0U2Y4_9RHOB</name>
<evidence type="ECO:0000259" key="3">
    <source>
        <dbReference type="Pfam" id="PF01464"/>
    </source>
</evidence>
<evidence type="ECO:0000256" key="1">
    <source>
        <dbReference type="ARBA" id="ARBA00007734"/>
    </source>
</evidence>
<dbReference type="PANTHER" id="PTHR37423">
    <property type="entry name" value="SOLUBLE LYTIC MUREIN TRANSGLYCOSYLASE-RELATED"/>
    <property type="match status" value="1"/>
</dbReference>
<dbReference type="InterPro" id="IPR000189">
    <property type="entry name" value="Transglyc_AS"/>
</dbReference>
<dbReference type="GO" id="GO:0000270">
    <property type="term" value="P:peptidoglycan metabolic process"/>
    <property type="evidence" value="ECO:0007669"/>
    <property type="project" value="InterPro"/>
</dbReference>
<comment type="caution">
    <text evidence="4">The sequence shown here is derived from an EMBL/GenBank/DDBJ whole genome shotgun (WGS) entry which is preliminary data.</text>
</comment>
<gene>
    <name evidence="4" type="ORF">GSH16_07760</name>
</gene>
<dbReference type="Proteomes" id="UP000436016">
    <property type="component" value="Unassembled WGS sequence"/>
</dbReference>
<dbReference type="EMBL" id="WUWG01000003">
    <property type="protein sequence ID" value="MXU65341.1"/>
    <property type="molecule type" value="Genomic_DNA"/>
</dbReference>
<dbReference type="PROSITE" id="PS00922">
    <property type="entry name" value="TRANSGLYCOSYLASE"/>
    <property type="match status" value="1"/>
</dbReference>
<dbReference type="AlphaFoldDB" id="A0A6B0U2Y4"/>
<protein>
    <submittedName>
        <fullName evidence="4">Transglycosylase SLT domain-containing protein</fullName>
    </submittedName>
</protein>
<sequence>MAITGIRSGLVFGLALSVVLASGAGAESSFTFKRIKPPGGATGKRINIQVDPTPAEQPAIDPRVMLPMPQPDANIPVPDRAPPPTAVAKPGSAFWEAFSPAIAAADDRRLAEAADFVGASDGAQNFDAARRRMERLAVKFGPEIIKSTIGTKVSPALVLAVIGVESAGRPEAKSHAGAVGLMQLMPATAKRFGVSDRTDPAQNIRGGTAYLDWLLAEFGRDPLLALAGYNAGEGAVKAYEGIPPYAETRDYVPKVVAAWRVARTLCMTPPIYADDGCVFMRQAALSE</sequence>
<dbReference type="GO" id="GO:0008933">
    <property type="term" value="F:peptidoglycan lytic transglycosylase activity"/>
    <property type="evidence" value="ECO:0007669"/>
    <property type="project" value="InterPro"/>
</dbReference>
<accession>A0A6B0U2Y4</accession>
<evidence type="ECO:0000313" key="5">
    <source>
        <dbReference type="Proteomes" id="UP000436016"/>
    </source>
</evidence>
<dbReference type="InterPro" id="IPR008258">
    <property type="entry name" value="Transglycosylase_SLT_dom_1"/>
</dbReference>
<organism evidence="4 5">
    <name type="scientific">Oceanomicrobium pacificus</name>
    <dbReference type="NCBI Taxonomy" id="2692916"/>
    <lineage>
        <taxon>Bacteria</taxon>
        <taxon>Pseudomonadati</taxon>
        <taxon>Pseudomonadota</taxon>
        <taxon>Alphaproteobacteria</taxon>
        <taxon>Rhodobacterales</taxon>
        <taxon>Paracoccaceae</taxon>
        <taxon>Oceanomicrobium</taxon>
    </lineage>
</organism>
<evidence type="ECO:0000313" key="4">
    <source>
        <dbReference type="EMBL" id="MXU65341.1"/>
    </source>
</evidence>
<keyword evidence="5" id="KW-1185">Reference proteome</keyword>
<comment type="similarity">
    <text evidence="1">Belongs to the transglycosylase Slt family.</text>
</comment>
<reference evidence="4 5" key="1">
    <citation type="submission" date="2019-12" db="EMBL/GenBank/DDBJ databases">
        <title>Strain KN286 was isolated from seawater, which was collected from Caroline Seamount in the tropical western Pacific.</title>
        <authorList>
            <person name="Wang Q."/>
        </authorList>
    </citation>
    <scope>NUCLEOTIDE SEQUENCE [LARGE SCALE GENOMIC DNA]</scope>
    <source>
        <strain evidence="4 5">KN286</strain>
    </source>
</reference>
<comment type="similarity">
    <text evidence="2">Belongs to the virb1 family.</text>
</comment>
<dbReference type="PANTHER" id="PTHR37423:SF2">
    <property type="entry name" value="MEMBRANE-BOUND LYTIC MUREIN TRANSGLYCOSYLASE C"/>
    <property type="match status" value="1"/>
</dbReference>
<evidence type="ECO:0000256" key="2">
    <source>
        <dbReference type="ARBA" id="ARBA00009387"/>
    </source>
</evidence>
<dbReference type="Pfam" id="PF01464">
    <property type="entry name" value="SLT"/>
    <property type="match status" value="1"/>
</dbReference>
<dbReference type="RefSeq" id="WP_160853729.1">
    <property type="nucleotide sequence ID" value="NZ_WUWG01000003.1"/>
</dbReference>
<dbReference type="CDD" id="cd00254">
    <property type="entry name" value="LT-like"/>
    <property type="match status" value="1"/>
</dbReference>
<proteinExistence type="inferred from homology"/>
<dbReference type="Gene3D" id="1.10.530.10">
    <property type="match status" value="1"/>
</dbReference>
<dbReference type="GO" id="GO:0016020">
    <property type="term" value="C:membrane"/>
    <property type="evidence" value="ECO:0007669"/>
    <property type="project" value="InterPro"/>
</dbReference>
<feature type="domain" description="Transglycosylase SLT" evidence="3">
    <location>
        <begin position="150"/>
        <end position="242"/>
    </location>
</feature>
<dbReference type="SUPFAM" id="SSF53955">
    <property type="entry name" value="Lysozyme-like"/>
    <property type="match status" value="1"/>
</dbReference>
<dbReference type="InterPro" id="IPR023346">
    <property type="entry name" value="Lysozyme-like_dom_sf"/>
</dbReference>